<gene>
    <name evidence="2" type="ORF">LCOR_10840.1</name>
</gene>
<keyword evidence="3" id="KW-1185">Reference proteome</keyword>
<organism evidence="2 3">
    <name type="scientific">Lichtheimia corymbifera JMRC:FSU:9682</name>
    <dbReference type="NCBI Taxonomy" id="1263082"/>
    <lineage>
        <taxon>Eukaryota</taxon>
        <taxon>Fungi</taxon>
        <taxon>Fungi incertae sedis</taxon>
        <taxon>Mucoromycota</taxon>
        <taxon>Mucoromycotina</taxon>
        <taxon>Mucoromycetes</taxon>
        <taxon>Mucorales</taxon>
        <taxon>Lichtheimiaceae</taxon>
        <taxon>Lichtheimia</taxon>
    </lineage>
</organism>
<comment type="caution">
    <text evidence="2">The sequence shown here is derived from an EMBL/GenBank/DDBJ whole genome shotgun (WGS) entry which is preliminary data.</text>
</comment>
<dbReference type="InterPro" id="IPR016024">
    <property type="entry name" value="ARM-type_fold"/>
</dbReference>
<dbReference type="VEuPathDB" id="FungiDB:LCOR_10840.1"/>
<reference evidence="2" key="1">
    <citation type="submission" date="2013-08" db="EMBL/GenBank/DDBJ databases">
        <title>Gene expansion shapes genome architecture in the human pathogen Lichtheimia corymbifera: an evolutionary genomics analysis in the ancient terrestrial Mucorales (Mucoromycotina).</title>
        <authorList>
            <person name="Schwartze V.U."/>
            <person name="Winter S."/>
            <person name="Shelest E."/>
            <person name="Marcet-Houben M."/>
            <person name="Horn F."/>
            <person name="Wehner S."/>
            <person name="Hoffmann K."/>
            <person name="Riege K."/>
            <person name="Sammeth M."/>
            <person name="Nowrousian M."/>
            <person name="Valiante V."/>
            <person name="Linde J."/>
            <person name="Jacobsen I.D."/>
            <person name="Marz M."/>
            <person name="Brakhage A.A."/>
            <person name="Gabaldon T."/>
            <person name="Bocker S."/>
            <person name="Voigt K."/>
        </authorList>
    </citation>
    <scope>NUCLEOTIDE SEQUENCE [LARGE SCALE GENOMIC DNA]</scope>
    <source>
        <strain evidence="2">FSU 9682</strain>
    </source>
</reference>
<evidence type="ECO:0000256" key="1">
    <source>
        <dbReference type="SAM" id="MobiDB-lite"/>
    </source>
</evidence>
<feature type="compositionally biased region" description="Low complexity" evidence="1">
    <location>
        <begin position="848"/>
        <end position="860"/>
    </location>
</feature>
<dbReference type="OrthoDB" id="2244892at2759"/>
<proteinExistence type="predicted"/>
<feature type="region of interest" description="Disordered" evidence="1">
    <location>
        <begin position="809"/>
        <end position="860"/>
    </location>
</feature>
<dbReference type="AlphaFoldDB" id="A0A068SE06"/>
<protein>
    <submittedName>
        <fullName evidence="2">Uncharacterized protein</fullName>
    </submittedName>
</protein>
<evidence type="ECO:0000313" key="2">
    <source>
        <dbReference type="EMBL" id="CDH60042.1"/>
    </source>
</evidence>
<dbReference type="Proteomes" id="UP000027586">
    <property type="component" value="Unassembled WGS sequence"/>
</dbReference>
<sequence length="956" mass="110266">MDLGSLLNQGSQGLDLEELQSILSQSESSTKLDRITNPTFSFPASIDNTYEFFDVFVRILLSIEYTDEAFGSQYTMTIVVEALRACINGLLQRHGFGWLIQLPRRLSDMTWRMLQQKEDPAILIYLYGLVLTIATQRDTLTLEDWGISLVEFIKAKHSTIMCHIWLYLWSVDDTQQKNTKSFFFQSLNGILDNKDDNDDGWNKCIRSMVTILKEQQMSLLYQIDEKLGNVLWRPSFTTDECVIAYATLRLMSNRARSEYPTSCQALKTILDTEKASIQQDNPLLNPIVEESLPGDAVAKMKLLQRAILIWMNEYKKLGETQFNMYLQTLLKSQYPTDNKRVLDALVAYWTTRDPFGNQQDIILDTFMEILGKIKYHQRASPYYAFIEYFKGWSGRADEMSDTNGYNITAGAEINVSRYVGYGNPALLRGCCGMLEQLSSSKAAHGWIVSCIENVHPDIAVWYVGWLVEQCNRIKPQTSPYGRLMEWVLGSARMVDLAMDVVPVILKTIIDERWPWFLQQSKCSKVIIKYFQGYPQLSTQLLITHLLETRSKHFIDNLLRKLQKVMPSTELNSTDSRAWFANHFMGPVVTMVSESKDNSVALQFHRMLSDADSYEFFLGTSLNGSDIIPPSAFDILHVTTQHNVFSVQHLGMVSLLHEMVQLRDKVKTQRLVTEWERQWLKDNGTLFSVSKKWVFQLIGLYDKAPAQIKQMIEQFINIGIQHDQQTSTNQHEFSKKMMELMMIGDVPEIETLFDLFSRSHEQYSKLDDDRDDEIVFIMISILLSIGEELQFAHSHPDYYPKTTTTTTTVLEQESDPGNVQKLGNKKRKVTTTRKQQASKWQSKMKGRKQQQQQQQQQRQQQQTQYSARHLLTLLSQRAISFLETVMEDEPGESHLKEIWRTKLTTQPLFYESLRSLSQAVESEGDLRGDLQALVDRCLGRLSEEKVKQARAILDFNS</sequence>
<name>A0A068SE06_9FUNG</name>
<dbReference type="EMBL" id="CBTN010000082">
    <property type="protein sequence ID" value="CDH60042.1"/>
    <property type="molecule type" value="Genomic_DNA"/>
</dbReference>
<evidence type="ECO:0000313" key="3">
    <source>
        <dbReference type="Proteomes" id="UP000027586"/>
    </source>
</evidence>
<accession>A0A068SE06</accession>
<dbReference type="SUPFAM" id="SSF48371">
    <property type="entry name" value="ARM repeat"/>
    <property type="match status" value="1"/>
</dbReference>